<keyword evidence="2" id="KW-0489">Methyltransferase</keyword>
<dbReference type="EMBL" id="CP029551">
    <property type="protein sequence ID" value="AWN37978.1"/>
    <property type="molecule type" value="Genomic_DNA"/>
</dbReference>
<dbReference type="AlphaFoldDB" id="A0A2U8VWY4"/>
<dbReference type="Pfam" id="PF13489">
    <property type="entry name" value="Methyltransf_23"/>
    <property type="match status" value="1"/>
</dbReference>
<reference evidence="2 3" key="1">
    <citation type="submission" date="2018-05" db="EMBL/GenBank/DDBJ databases">
        <title>Complete Genome Sequence of Methylobacterium sp. 17Sr1-43.</title>
        <authorList>
            <person name="Srinivasan S."/>
        </authorList>
    </citation>
    <scope>NUCLEOTIDE SEQUENCE [LARGE SCALE GENOMIC DNA]</scope>
    <source>
        <strain evidence="2 3">17Sr1-43</strain>
    </source>
</reference>
<dbReference type="Proteomes" id="UP000246058">
    <property type="component" value="Chromosome"/>
</dbReference>
<dbReference type="SUPFAM" id="SSF53335">
    <property type="entry name" value="S-adenosyl-L-methionine-dependent methyltransferases"/>
    <property type="match status" value="1"/>
</dbReference>
<feature type="region of interest" description="Disordered" evidence="1">
    <location>
        <begin position="1"/>
        <end position="42"/>
    </location>
</feature>
<feature type="compositionally biased region" description="Low complexity" evidence="1">
    <location>
        <begin position="1"/>
        <end position="14"/>
    </location>
</feature>
<feature type="region of interest" description="Disordered" evidence="1">
    <location>
        <begin position="297"/>
        <end position="324"/>
    </location>
</feature>
<evidence type="ECO:0000256" key="1">
    <source>
        <dbReference type="SAM" id="MobiDB-lite"/>
    </source>
</evidence>
<dbReference type="KEGG" id="meti:DK427_21435"/>
<sequence>MASSLPPLLSAAPPRGEPFSEPSVSGPPRRACDTAPPMTSRQRALDAVQPRGRIGVEIGPLNRPLIRRDDGEILYADHRTTADLRTKYATHPDVTGPDAAPLMEVDLVLEGRTLAEALGHRAPVDYIVASHVMEHVADPIGWLGDMAASLREGGVLFLAVPDKRFTFDFRRAPSTTGDLVAHHLAGATTTSPAQIFEHTARTASVDLVAIWAGAGREPPPLFDNQLVSALRDARLVAETGTYFDAHCTVYTPVSFLAVFGELIALDLIPFEIAAIAPTEHEQLQFYVSLRKRAAASPAERAAATPRLDLRRHHDLPEPPPPPPLGWRARVALAWRVLRTGRSTQDAGAHR</sequence>
<name>A0A2U8VWY4_9HYPH</name>
<proteinExistence type="predicted"/>
<dbReference type="GO" id="GO:0032259">
    <property type="term" value="P:methylation"/>
    <property type="evidence" value="ECO:0007669"/>
    <property type="project" value="UniProtKB-KW"/>
</dbReference>
<evidence type="ECO:0000313" key="2">
    <source>
        <dbReference type="EMBL" id="AWN37978.1"/>
    </source>
</evidence>
<protein>
    <submittedName>
        <fullName evidence="2">Methyltransferase type 12</fullName>
    </submittedName>
</protein>
<organism evidence="2 3">
    <name type="scientific">Methylobacterium radiodurans</name>
    <dbReference type="NCBI Taxonomy" id="2202828"/>
    <lineage>
        <taxon>Bacteria</taxon>
        <taxon>Pseudomonadati</taxon>
        <taxon>Pseudomonadota</taxon>
        <taxon>Alphaproteobacteria</taxon>
        <taxon>Hyphomicrobiales</taxon>
        <taxon>Methylobacteriaceae</taxon>
        <taxon>Methylobacterium</taxon>
    </lineage>
</organism>
<keyword evidence="2" id="KW-0808">Transferase</keyword>
<evidence type="ECO:0000313" key="3">
    <source>
        <dbReference type="Proteomes" id="UP000246058"/>
    </source>
</evidence>
<feature type="compositionally biased region" description="Low complexity" evidence="1">
    <location>
        <begin position="297"/>
        <end position="306"/>
    </location>
</feature>
<gene>
    <name evidence="2" type="ORF">DK427_21435</name>
</gene>
<dbReference type="OrthoDB" id="210346at2"/>
<keyword evidence="3" id="KW-1185">Reference proteome</keyword>
<dbReference type="Gene3D" id="3.40.50.150">
    <property type="entry name" value="Vaccinia Virus protein VP39"/>
    <property type="match status" value="1"/>
</dbReference>
<dbReference type="GO" id="GO:0008168">
    <property type="term" value="F:methyltransferase activity"/>
    <property type="evidence" value="ECO:0007669"/>
    <property type="project" value="UniProtKB-KW"/>
</dbReference>
<dbReference type="InterPro" id="IPR029063">
    <property type="entry name" value="SAM-dependent_MTases_sf"/>
</dbReference>
<accession>A0A2U8VWY4</accession>